<dbReference type="Proteomes" id="UP000449710">
    <property type="component" value="Unassembled WGS sequence"/>
</dbReference>
<keyword evidence="2" id="KW-1185">Reference proteome</keyword>
<proteinExistence type="predicted"/>
<gene>
    <name evidence="1" type="ORF">ISALK_06385</name>
</gene>
<sequence>MSLGYKVLRVPAKDVLETPNVVIEKVMHALDGDF</sequence>
<protein>
    <submittedName>
        <fullName evidence="1">Uncharacterized protein</fullName>
    </submittedName>
</protein>
<evidence type="ECO:0000313" key="2">
    <source>
        <dbReference type="Proteomes" id="UP000449710"/>
    </source>
</evidence>
<comment type="caution">
    <text evidence="1">The sequence shown here is derived from an EMBL/GenBank/DDBJ whole genome shotgun (WGS) entry which is preliminary data.</text>
</comment>
<evidence type="ECO:0000313" key="1">
    <source>
        <dbReference type="EMBL" id="NBG88125.1"/>
    </source>
</evidence>
<dbReference type="RefSeq" id="WP_160720329.1">
    <property type="nucleotide sequence ID" value="NZ_SUMG01000006.1"/>
</dbReference>
<organism evidence="1 2">
    <name type="scientific">Isachenkonia alkalipeptolytica</name>
    <dbReference type="NCBI Taxonomy" id="2565777"/>
    <lineage>
        <taxon>Bacteria</taxon>
        <taxon>Bacillati</taxon>
        <taxon>Bacillota</taxon>
        <taxon>Clostridia</taxon>
        <taxon>Eubacteriales</taxon>
        <taxon>Clostridiaceae</taxon>
        <taxon>Isachenkonia</taxon>
    </lineage>
</organism>
<name>A0AA44BEH4_9CLOT</name>
<dbReference type="EMBL" id="SUMG01000006">
    <property type="protein sequence ID" value="NBG88125.1"/>
    <property type="molecule type" value="Genomic_DNA"/>
</dbReference>
<reference evidence="1 2" key="1">
    <citation type="submission" date="2019-04" db="EMBL/GenBank/DDBJ databases">
        <title>Isachenkonia alkalipeptolytica gen. nov. sp. nov. a new anaerobic, alkiliphilic organothrophic bacterium capable to reduce synthesized ferrihydrite isolated from a soda lake.</title>
        <authorList>
            <person name="Toshchakov S.V."/>
            <person name="Zavarzina D.G."/>
            <person name="Zhilina T.N."/>
            <person name="Kostrikina N.A."/>
            <person name="Kublanov I.V."/>
        </authorList>
    </citation>
    <scope>NUCLEOTIDE SEQUENCE [LARGE SCALE GENOMIC DNA]</scope>
    <source>
        <strain evidence="1 2">Z-1701</strain>
    </source>
</reference>
<accession>A0AA44BEH4</accession>
<dbReference type="AlphaFoldDB" id="A0AA44BEH4"/>